<dbReference type="Proteomes" id="UP001310890">
    <property type="component" value="Unassembled WGS sequence"/>
</dbReference>
<evidence type="ECO:0000256" key="1">
    <source>
        <dbReference type="SAM" id="MobiDB-lite"/>
    </source>
</evidence>
<proteinExistence type="predicted"/>
<dbReference type="CDD" id="cd00299">
    <property type="entry name" value="GST_C_family"/>
    <property type="match status" value="1"/>
</dbReference>
<dbReference type="EMBL" id="JAVRRL010000119">
    <property type="protein sequence ID" value="KAK5107483.1"/>
    <property type="molecule type" value="Genomic_DNA"/>
</dbReference>
<dbReference type="SUPFAM" id="SSF52833">
    <property type="entry name" value="Thioredoxin-like"/>
    <property type="match status" value="1"/>
</dbReference>
<dbReference type="InterPro" id="IPR058268">
    <property type="entry name" value="DUF7962"/>
</dbReference>
<dbReference type="InterPro" id="IPR036249">
    <property type="entry name" value="Thioredoxin-like_sf"/>
</dbReference>
<feature type="region of interest" description="Disordered" evidence="1">
    <location>
        <begin position="327"/>
        <end position="350"/>
    </location>
</feature>
<dbReference type="InterPro" id="IPR010987">
    <property type="entry name" value="Glutathione-S-Trfase_C-like"/>
</dbReference>
<evidence type="ECO:0000259" key="2">
    <source>
        <dbReference type="PROSITE" id="PS50405"/>
    </source>
</evidence>
<gene>
    <name evidence="3" type="ORF">LTR62_001101</name>
</gene>
<feature type="domain" description="GST C-terminal" evidence="2">
    <location>
        <begin position="94"/>
        <end position="251"/>
    </location>
</feature>
<dbReference type="AlphaFoldDB" id="A0AAN7YL75"/>
<accession>A0AAN7YL75</accession>
<sequence length="350" mass="39600">MTPAERPVLFLWSFSPWSNKIVAYLALRGIPYARCEQPIVLPRPDLEALGVNYRRVPVISLGRDIYCDSLLCIEKLEEIYPGSEGGYKALSAQNNTEFALEKLLEKWTDVVVFKPAAAVIPTSLDLMKDPAFQKDREELWGRSWSPEAQEALRPAALADMRAMFQFLENVLSDGRQWILGSNEPRLADIHSCWIFDWLFQLPGAFPEEFFSKQQFPKTHAWRDRYNAAIAEAKEDAPKPDELEGKDAVKQILSADFVDRDIRVEADPSGLKEGQEVDMFPNDTGYTRKDSGRLIKLTASEAVVSTKSKQDGQEMRIHYPRWNFTIVPKSKKAETNDGGAAPQNGHVLPVQ</sequence>
<evidence type="ECO:0000313" key="3">
    <source>
        <dbReference type="EMBL" id="KAK5107483.1"/>
    </source>
</evidence>
<reference evidence="3" key="1">
    <citation type="submission" date="2023-08" db="EMBL/GenBank/DDBJ databases">
        <title>Black Yeasts Isolated from many extreme environments.</title>
        <authorList>
            <person name="Coleine C."/>
            <person name="Stajich J.E."/>
            <person name="Selbmann L."/>
        </authorList>
    </citation>
    <scope>NUCLEOTIDE SEQUENCE</scope>
    <source>
        <strain evidence="3">CCFEE 5401</strain>
    </source>
</reference>
<dbReference type="PROSITE" id="PS50405">
    <property type="entry name" value="GST_CTER"/>
    <property type="match status" value="1"/>
</dbReference>
<evidence type="ECO:0000313" key="4">
    <source>
        <dbReference type="Proteomes" id="UP001310890"/>
    </source>
</evidence>
<dbReference type="Pfam" id="PF25907">
    <property type="entry name" value="DUF7962"/>
    <property type="match status" value="1"/>
</dbReference>
<organism evidence="3 4">
    <name type="scientific">Meristemomyces frigidus</name>
    <dbReference type="NCBI Taxonomy" id="1508187"/>
    <lineage>
        <taxon>Eukaryota</taxon>
        <taxon>Fungi</taxon>
        <taxon>Dikarya</taxon>
        <taxon>Ascomycota</taxon>
        <taxon>Pezizomycotina</taxon>
        <taxon>Dothideomycetes</taxon>
        <taxon>Dothideomycetidae</taxon>
        <taxon>Mycosphaerellales</taxon>
        <taxon>Teratosphaeriaceae</taxon>
        <taxon>Meristemomyces</taxon>
    </lineage>
</organism>
<protein>
    <recommendedName>
        <fullName evidence="2">GST C-terminal domain-containing protein</fullName>
    </recommendedName>
</protein>
<dbReference type="Pfam" id="PF13417">
    <property type="entry name" value="GST_N_3"/>
    <property type="match status" value="1"/>
</dbReference>
<dbReference type="InterPro" id="IPR004045">
    <property type="entry name" value="Glutathione_S-Trfase_N"/>
</dbReference>
<dbReference type="InterPro" id="IPR036282">
    <property type="entry name" value="Glutathione-S-Trfase_C_sf"/>
</dbReference>
<comment type="caution">
    <text evidence="3">The sequence shown here is derived from an EMBL/GenBank/DDBJ whole genome shotgun (WGS) entry which is preliminary data.</text>
</comment>
<dbReference type="Gene3D" id="3.40.30.110">
    <property type="match status" value="2"/>
</dbReference>
<name>A0AAN7YL75_9PEZI</name>
<dbReference type="SUPFAM" id="SSF47616">
    <property type="entry name" value="GST C-terminal domain-like"/>
    <property type="match status" value="1"/>
</dbReference>